<dbReference type="EMBL" id="CP028923">
    <property type="protein sequence ID" value="QCK16757.1"/>
    <property type="molecule type" value="Genomic_DNA"/>
</dbReference>
<accession>A0A4D7JQ33</accession>
<dbReference type="KEGG" id="fpf:DCC35_19475"/>
<dbReference type="Pfam" id="PF16410">
    <property type="entry name" value="DUF5018"/>
    <property type="match status" value="1"/>
</dbReference>
<proteinExistence type="predicted"/>
<sequence length="464" mass="50609">MNISIALRNVLTLCIAGTFLFSCDDEREFNEGPFESKRTDITSFVFEDLEPAIEGNINEMEHLVTATVPFESDLTQLSPTIEISERATISPPSGTPVDFTDTASYFVTAENGDVQEWKVALSLADPEEKPKLVLSSPLWNLSPAGSGVPDFFTVDGERGLAYGNDHLYVTNNNDKILILDPSNGSALGQLDMTGVEGGQPKIADVEVSADGTILACNTVEWTSDEGGAPTTFKIYKWNNETSTPEVWLSYTNTEYRMGDSFSVIGDINGDAVILTAYGRKFLNPTGRGALVFKWTVSNGVLNEEPELITVGGVPSLTKFGSRPHANMLNVDSEFLYVNANDIDFTKATLDGTFVARIPNTGRSLYDGFNSYFEIFEFAEKTVLATVFPRSSVESRLLIIDITEGIENVTTEEVILSQSFMSGEIANVNASGAVTINIVNSNKVEVYCLITNQALAKFELSTELQ</sequence>
<dbReference type="InterPro" id="IPR032186">
    <property type="entry name" value="DUF5018"/>
</dbReference>
<evidence type="ECO:0000313" key="3">
    <source>
        <dbReference type="Proteomes" id="UP000298616"/>
    </source>
</evidence>
<evidence type="ECO:0000259" key="1">
    <source>
        <dbReference type="Pfam" id="PF16410"/>
    </source>
</evidence>
<reference evidence="2 3" key="1">
    <citation type="submission" date="2018-04" db="EMBL/GenBank/DDBJ databases">
        <title>Complete genome uncultured novel isolate.</title>
        <authorList>
            <person name="Merlino G."/>
        </authorList>
    </citation>
    <scope>NUCLEOTIDE SEQUENCE [LARGE SCALE GENOMIC DNA]</scope>
    <source>
        <strain evidence="3">R1DC9</strain>
    </source>
</reference>
<keyword evidence="3" id="KW-1185">Reference proteome</keyword>
<organism evidence="2 3">
    <name type="scientific">Mangrovivirga cuniculi</name>
    <dbReference type="NCBI Taxonomy" id="2715131"/>
    <lineage>
        <taxon>Bacteria</taxon>
        <taxon>Pseudomonadati</taxon>
        <taxon>Bacteroidota</taxon>
        <taxon>Cytophagia</taxon>
        <taxon>Cytophagales</taxon>
        <taxon>Mangrovivirgaceae</taxon>
        <taxon>Mangrovivirga</taxon>
    </lineage>
</organism>
<dbReference type="SUPFAM" id="SSF50998">
    <property type="entry name" value="Quinoprotein alcohol dehydrogenase-like"/>
    <property type="match status" value="1"/>
</dbReference>
<evidence type="ECO:0000313" key="2">
    <source>
        <dbReference type="EMBL" id="QCK16757.1"/>
    </source>
</evidence>
<protein>
    <recommendedName>
        <fullName evidence="1">DUF5018 domain-containing protein</fullName>
    </recommendedName>
</protein>
<gene>
    <name evidence="2" type="ORF">DCC35_19475</name>
</gene>
<dbReference type="Gene3D" id="2.60.40.2340">
    <property type="match status" value="1"/>
</dbReference>
<dbReference type="OrthoDB" id="7012117at2"/>
<dbReference type="AlphaFoldDB" id="A0A4D7JQ33"/>
<feature type="domain" description="DUF5018" evidence="1">
    <location>
        <begin position="36"/>
        <end position="267"/>
    </location>
</feature>
<dbReference type="InterPro" id="IPR011047">
    <property type="entry name" value="Quinoprotein_ADH-like_sf"/>
</dbReference>
<name>A0A4D7JQ33_9BACT</name>
<dbReference type="RefSeq" id="WP_137092350.1">
    <property type="nucleotide sequence ID" value="NZ_CP028923.1"/>
</dbReference>
<dbReference type="Proteomes" id="UP000298616">
    <property type="component" value="Chromosome"/>
</dbReference>